<reference evidence="14 15" key="2">
    <citation type="submission" date="2013-04" db="EMBL/GenBank/DDBJ databases">
        <title>The Genome Sequence of Bilophila wadsworthia 3_1_6.</title>
        <authorList>
            <consortium name="The Broad Institute Genomics Platform"/>
            <person name="Earl A."/>
            <person name="Ward D."/>
            <person name="Feldgarden M."/>
            <person name="Gevers D."/>
            <person name="Sibley C."/>
            <person name="Strauss J."/>
            <person name="Allen-Vercoe E."/>
            <person name="Walker B."/>
            <person name="Young S."/>
            <person name="Zeng Q."/>
            <person name="Gargeya S."/>
            <person name="Fitzgerald M."/>
            <person name="Haas B."/>
            <person name="Abouelleil A."/>
            <person name="Allen A.W."/>
            <person name="Alvarado L."/>
            <person name="Arachchi H.M."/>
            <person name="Berlin A.M."/>
            <person name="Chapman S.B."/>
            <person name="Gainer-Dewar J."/>
            <person name="Goldberg J."/>
            <person name="Griggs A."/>
            <person name="Gujja S."/>
            <person name="Hansen M."/>
            <person name="Howarth C."/>
            <person name="Imamovic A."/>
            <person name="Ireland A."/>
            <person name="Larimer J."/>
            <person name="McCowan C."/>
            <person name="Murphy C."/>
            <person name="Pearson M."/>
            <person name="Poon T.W."/>
            <person name="Priest M."/>
            <person name="Roberts A."/>
            <person name="Saif S."/>
            <person name="Shea T."/>
            <person name="Sisk P."/>
            <person name="Sykes S."/>
            <person name="Wortman J."/>
            <person name="Nusbaum C."/>
            <person name="Birren B."/>
        </authorList>
    </citation>
    <scope>NUCLEOTIDE SEQUENCE [LARGE SCALE GENOMIC DNA]</scope>
    <source>
        <strain evidence="14 15">3_1_6</strain>
    </source>
</reference>
<dbReference type="GO" id="GO:0047334">
    <property type="term" value="F:diphosphate-fructose-6-phosphate 1-phosphotransferase activity"/>
    <property type="evidence" value="ECO:0007669"/>
    <property type="project" value="UniProtKB-EC"/>
</dbReference>
<comment type="function">
    <text evidence="12">Catalyzes the phosphorylation of D-fructose 6-phosphate to fructose 1,6-bisphosphate by ATP, the first committing step of glycolysis.</text>
</comment>
<dbReference type="SUPFAM" id="SSF53784">
    <property type="entry name" value="Phosphofructokinase"/>
    <property type="match status" value="1"/>
</dbReference>
<dbReference type="EMBL" id="ADCP02000001">
    <property type="protein sequence ID" value="EFV44706.1"/>
    <property type="molecule type" value="Genomic_DNA"/>
</dbReference>
<gene>
    <name evidence="12" type="primary">pfkA</name>
    <name evidence="14" type="ORF">HMPREF0179_01444</name>
</gene>
<evidence type="ECO:0000256" key="10">
    <source>
        <dbReference type="ARBA" id="ARBA00048070"/>
    </source>
</evidence>
<dbReference type="UniPathway" id="UPA00109">
    <property type="reaction ID" value="UER00182"/>
</dbReference>
<evidence type="ECO:0000256" key="7">
    <source>
        <dbReference type="ARBA" id="ARBA00022840"/>
    </source>
</evidence>
<sequence length="440" mass="47576">MTSEYSIPVREIPIATLGQAKIPSPLPYGNMINTGKVMLSLSHEYDEDIDTHQTLLFEEAGPRQDLYFDPGKTKCAIVTCGGLCPGLNDVIRAIVLEAYHAYNTPSVLGIRYGLEGFIPSYSHNVMELTPASVEHIYQFGGTLLGSSRGPQEPSEIVDALERLNVSVLFVIGGDGSMKAASAIAKEVRQRNIRISIIGIPKTIDNDINFVPQSFGFDTAVDKATEAIGCAHVEAVGTPNGIGIVKLMGRESGFIAAQSALALREANFVLIPEAPFQLHGDGGLLPALERRLKLRGHAVIIAAEGAGQHLLQQNEARDASGNPVLSDVGSLLRTSIVDYFHGKMPISIKYIDPSYIIRSVPANANDRVYCGFLGQHAVHAAMAGRTEMVVAKIMDRYVHIPLDLVTKKRRKLDIRSGLWRAVLESTGQGELTGMLPEGEKA</sequence>
<comment type="caution">
    <text evidence="14">The sequence shown here is derived from an EMBL/GenBank/DDBJ whole genome shotgun (WGS) entry which is preliminary data.</text>
</comment>
<organism evidence="14 15">
    <name type="scientific">Bilophila wadsworthia (strain 3_1_6)</name>
    <dbReference type="NCBI Taxonomy" id="563192"/>
    <lineage>
        <taxon>Bacteria</taxon>
        <taxon>Pseudomonadati</taxon>
        <taxon>Thermodesulfobacteriota</taxon>
        <taxon>Desulfovibrionia</taxon>
        <taxon>Desulfovibrionales</taxon>
        <taxon>Desulfovibrionaceae</taxon>
        <taxon>Bilophila</taxon>
    </lineage>
</organism>
<protein>
    <recommendedName>
        <fullName evidence="12">ATP-dependent 6-phosphofructokinase</fullName>
        <shortName evidence="12">ATP-PFK</shortName>
        <shortName evidence="12">Phosphofructokinase</shortName>
        <ecNumber evidence="12">2.7.1.11</ecNumber>
    </recommendedName>
    <alternativeName>
        <fullName evidence="12">Phosphohexokinase</fullName>
    </alternativeName>
</protein>
<feature type="binding site" evidence="12">
    <location>
        <position position="303"/>
    </location>
    <ligand>
        <name>substrate</name>
    </ligand>
</feature>
<keyword evidence="4 12" id="KW-0479">Metal-binding</keyword>
<keyword evidence="8 12" id="KW-0460">Magnesium</keyword>
<comment type="similarity">
    <text evidence="12">Belongs to the phosphofructokinase type A (PFKA) family. PPi-dependent PFK group II subfamily. Atypical ATP-dependent clade 'X' sub-subfamily.</text>
</comment>
<dbReference type="Proteomes" id="UP000006034">
    <property type="component" value="Unassembled WGS sequence"/>
</dbReference>
<keyword evidence="7 12" id="KW-0067">ATP-binding</keyword>
<dbReference type="HAMAP" id="MF_01981">
    <property type="entry name" value="Phosphofructokinase_II_X"/>
    <property type="match status" value="1"/>
</dbReference>
<evidence type="ECO:0000256" key="6">
    <source>
        <dbReference type="ARBA" id="ARBA00022777"/>
    </source>
</evidence>
<dbReference type="GO" id="GO:0005524">
    <property type="term" value="F:ATP binding"/>
    <property type="evidence" value="ECO:0007669"/>
    <property type="project" value="UniProtKB-KW"/>
</dbReference>
<dbReference type="GO" id="GO:0006002">
    <property type="term" value="P:fructose 6-phosphate metabolic process"/>
    <property type="evidence" value="ECO:0007669"/>
    <property type="project" value="InterPro"/>
</dbReference>
<keyword evidence="15" id="KW-1185">Reference proteome</keyword>
<dbReference type="eggNOG" id="COG0205">
    <property type="taxonomic scope" value="Bacteria"/>
</dbReference>
<keyword evidence="3 12" id="KW-0808">Transferase</keyword>
<dbReference type="GO" id="GO:0003872">
    <property type="term" value="F:6-phosphofructokinase activity"/>
    <property type="evidence" value="ECO:0007669"/>
    <property type="project" value="UniProtKB-UniRule"/>
</dbReference>
<evidence type="ECO:0000256" key="9">
    <source>
        <dbReference type="ARBA" id="ARBA00023152"/>
    </source>
</evidence>
<feature type="binding site" evidence="12">
    <location>
        <begin position="202"/>
        <end position="204"/>
    </location>
    <ligand>
        <name>substrate</name>
    </ligand>
</feature>
<evidence type="ECO:0000256" key="2">
    <source>
        <dbReference type="ARBA" id="ARBA00003138"/>
    </source>
</evidence>
<dbReference type="InterPro" id="IPR022953">
    <property type="entry name" value="ATP_PFK"/>
</dbReference>
<dbReference type="FunFam" id="3.40.50.450:FF:000002">
    <property type="entry name" value="ATP-dependent 6-phosphofructokinase"/>
    <property type="match status" value="1"/>
</dbReference>
<keyword evidence="9 12" id="KW-0324">Glycolysis</keyword>
<dbReference type="STRING" id="563192.HMPREF0179_01444"/>
<comment type="function">
    <text evidence="2">Catalyzes the phosphorylation of D-fructose 6-phosphate, the first committing step of glycolysis. Uses inorganic phosphate (PPi) as phosphoryl donor instead of ATP like common ATP-dependent phosphofructokinases (ATP-PFKs), which renders the reaction reversible, and can thus function both in glycolysis and gluconeogenesis. Consistently, PPi-PFK can replace the enzymes of both the forward (ATP-PFK) and reverse (fructose-bisphosphatase (FBPase)) reactions.</text>
</comment>
<dbReference type="PRINTS" id="PR00476">
    <property type="entry name" value="PHFRCTKINASE"/>
</dbReference>
<dbReference type="Pfam" id="PF00365">
    <property type="entry name" value="PFK"/>
    <property type="match status" value="1"/>
</dbReference>
<keyword evidence="6 12" id="KW-0418">Kinase</keyword>
<feature type="binding site" evidence="12">
    <location>
        <begin position="354"/>
        <end position="357"/>
    </location>
    <ligand>
        <name>substrate</name>
    </ligand>
</feature>
<dbReference type="InterPro" id="IPR035966">
    <property type="entry name" value="PKF_sf"/>
</dbReference>
<evidence type="ECO:0000256" key="3">
    <source>
        <dbReference type="ARBA" id="ARBA00022679"/>
    </source>
</evidence>
<dbReference type="RefSeq" id="WP_005026649.1">
    <property type="nucleotide sequence ID" value="NZ_KE150238.1"/>
</dbReference>
<name>E5Y5I1_BILW3</name>
<evidence type="ECO:0000313" key="15">
    <source>
        <dbReference type="Proteomes" id="UP000006034"/>
    </source>
</evidence>
<evidence type="ECO:0000256" key="5">
    <source>
        <dbReference type="ARBA" id="ARBA00022741"/>
    </source>
</evidence>
<reference evidence="14 15" key="1">
    <citation type="submission" date="2010-10" db="EMBL/GenBank/DDBJ databases">
        <authorList>
            <consortium name="The Broad Institute Genome Sequencing Platform"/>
            <person name="Ward D."/>
            <person name="Earl A."/>
            <person name="Feldgarden M."/>
            <person name="Young S.K."/>
            <person name="Gargeya S."/>
            <person name="Zeng Q."/>
            <person name="Alvarado L."/>
            <person name="Berlin A."/>
            <person name="Bochicchio J."/>
            <person name="Chapman S.B."/>
            <person name="Chen Z."/>
            <person name="Freedman E."/>
            <person name="Gellesch M."/>
            <person name="Goldberg J."/>
            <person name="Griggs A."/>
            <person name="Gujja S."/>
            <person name="Heilman E."/>
            <person name="Heiman D."/>
            <person name="Howarth C."/>
            <person name="Mehta T."/>
            <person name="Neiman D."/>
            <person name="Pearson M."/>
            <person name="Roberts A."/>
            <person name="Saif S."/>
            <person name="Shea T."/>
            <person name="Shenoy N."/>
            <person name="Sisk P."/>
            <person name="Stolte C."/>
            <person name="Sykes S."/>
            <person name="White J."/>
            <person name="Yandava C."/>
            <person name="Allen-Vercoe E."/>
            <person name="Sibley C."/>
            <person name="Ambrose C.E."/>
            <person name="Strauss J."/>
            <person name="Daigneault M."/>
            <person name="Haas B."/>
            <person name="Nusbaum C."/>
            <person name="Birren B."/>
        </authorList>
    </citation>
    <scope>NUCLEOTIDE SEQUENCE [LARGE SCALE GENOMIC DNA]</scope>
    <source>
        <strain evidence="14 15">3_1_6</strain>
    </source>
</reference>
<comment type="catalytic activity">
    <reaction evidence="11">
        <text>beta-D-fructose 6-phosphate + diphosphate = beta-D-fructose 1,6-bisphosphate + phosphate + H(+)</text>
        <dbReference type="Rhea" id="RHEA:13613"/>
        <dbReference type="ChEBI" id="CHEBI:15378"/>
        <dbReference type="ChEBI" id="CHEBI:32966"/>
        <dbReference type="ChEBI" id="CHEBI:33019"/>
        <dbReference type="ChEBI" id="CHEBI:43474"/>
        <dbReference type="ChEBI" id="CHEBI:57634"/>
        <dbReference type="EC" id="2.7.1.90"/>
    </reaction>
</comment>
<evidence type="ECO:0000313" key="14">
    <source>
        <dbReference type="EMBL" id="EFV44706.1"/>
    </source>
</evidence>
<comment type="cofactor">
    <cofactor evidence="1 12">
        <name>Mg(2+)</name>
        <dbReference type="ChEBI" id="CHEBI:18420"/>
    </cofactor>
</comment>
<comment type="catalytic activity">
    <reaction evidence="10 12">
        <text>beta-D-fructose 6-phosphate + ATP = beta-D-fructose 1,6-bisphosphate + ADP + H(+)</text>
        <dbReference type="Rhea" id="RHEA:16109"/>
        <dbReference type="ChEBI" id="CHEBI:15378"/>
        <dbReference type="ChEBI" id="CHEBI:30616"/>
        <dbReference type="ChEBI" id="CHEBI:32966"/>
        <dbReference type="ChEBI" id="CHEBI:57634"/>
        <dbReference type="ChEBI" id="CHEBI:456216"/>
        <dbReference type="EC" id="2.7.1.11"/>
    </reaction>
</comment>
<keyword evidence="12" id="KW-0963">Cytoplasm</keyword>
<dbReference type="GeneID" id="78086566"/>
<feature type="binding site" evidence="12">
    <location>
        <begin position="173"/>
        <end position="176"/>
    </location>
    <ligand>
        <name>ATP</name>
        <dbReference type="ChEBI" id="CHEBI:30616"/>
    </ligand>
</feature>
<evidence type="ECO:0000256" key="1">
    <source>
        <dbReference type="ARBA" id="ARBA00001946"/>
    </source>
</evidence>
<evidence type="ECO:0000256" key="11">
    <source>
        <dbReference type="ARBA" id="ARBA00048072"/>
    </source>
</evidence>
<dbReference type="Gene3D" id="3.40.50.450">
    <property type="match status" value="1"/>
</dbReference>
<feature type="binding site" evidence="12">
    <location>
        <position position="82"/>
    </location>
    <ligand>
        <name>ATP</name>
        <dbReference type="ChEBI" id="CHEBI:30616"/>
    </ligand>
</feature>
<evidence type="ECO:0000259" key="13">
    <source>
        <dbReference type="Pfam" id="PF00365"/>
    </source>
</evidence>
<comment type="pathway">
    <text evidence="12">Carbohydrate degradation; glycolysis; D-glyceraldehyde 3-phosphate and glycerone phosphate from D-glucose: step 3/4.</text>
</comment>
<feature type="site" description="Important for substrate specificity; cannot use PPi as phosphoryl donor" evidence="12">
    <location>
        <position position="175"/>
    </location>
</feature>
<keyword evidence="5 12" id="KW-0547">Nucleotide-binding</keyword>
<feature type="binding site" evidence="12">
    <location>
        <position position="174"/>
    </location>
    <ligand>
        <name>Mg(2+)</name>
        <dbReference type="ChEBI" id="CHEBI:18420"/>
        <note>catalytic</note>
    </ligand>
</feature>
<dbReference type="OrthoDB" id="9802503at2"/>
<dbReference type="InterPro" id="IPR012004">
    <property type="entry name" value="PyroP-dep_PFK_TP0108"/>
</dbReference>
<dbReference type="GO" id="GO:0046872">
    <property type="term" value="F:metal ion binding"/>
    <property type="evidence" value="ECO:0007669"/>
    <property type="project" value="UniProtKB-KW"/>
</dbReference>
<dbReference type="EC" id="2.7.1.11" evidence="12"/>
<comment type="subunit">
    <text evidence="12">Homodimer.</text>
</comment>
<accession>E5Y5I1</accession>
<dbReference type="NCBIfam" id="NF005301">
    <property type="entry name" value="PRK06830.1"/>
    <property type="match status" value="1"/>
</dbReference>
<dbReference type="PIRSF" id="PIRSF000534">
    <property type="entry name" value="PPi_PFK_TP0108"/>
    <property type="match status" value="1"/>
</dbReference>
<comment type="subcellular location">
    <subcellularLocation>
        <location evidence="12">Cytoplasm</location>
    </subcellularLocation>
</comment>
<dbReference type="GO" id="GO:0005737">
    <property type="term" value="C:cytoplasm"/>
    <property type="evidence" value="ECO:0007669"/>
    <property type="project" value="UniProtKB-SubCell"/>
</dbReference>
<dbReference type="HOGENOM" id="CLU_020655_7_4_7"/>
<evidence type="ECO:0000256" key="4">
    <source>
        <dbReference type="ARBA" id="ARBA00022723"/>
    </source>
</evidence>
<proteinExistence type="inferred from homology"/>
<dbReference type="AlphaFoldDB" id="E5Y5I1"/>
<feature type="domain" description="Phosphofructokinase" evidence="13">
    <location>
        <begin position="74"/>
        <end position="379"/>
    </location>
</feature>
<feature type="binding site" evidence="12">
    <location>
        <begin position="247"/>
        <end position="249"/>
    </location>
    <ligand>
        <name>substrate</name>
    </ligand>
</feature>
<feature type="active site" description="Proton acceptor" evidence="12">
    <location>
        <position position="204"/>
    </location>
</feature>
<evidence type="ECO:0000256" key="8">
    <source>
        <dbReference type="ARBA" id="ARBA00022842"/>
    </source>
</evidence>
<feature type="binding site" evidence="12">
    <location>
        <begin position="148"/>
        <end position="149"/>
    </location>
    <ligand>
        <name>ATP</name>
        <dbReference type="ChEBI" id="CHEBI:30616"/>
    </ligand>
</feature>
<dbReference type="InterPro" id="IPR000023">
    <property type="entry name" value="Phosphofructokinase_dom"/>
</dbReference>
<evidence type="ECO:0000256" key="12">
    <source>
        <dbReference type="HAMAP-Rule" id="MF_01981"/>
    </source>
</evidence>
<dbReference type="PANTHER" id="PTHR45770">
    <property type="entry name" value="ATP-DEPENDENT 6-PHOSPHOFRUCTOKINASE 1"/>
    <property type="match status" value="1"/>
</dbReference>
<dbReference type="InterPro" id="IPR050929">
    <property type="entry name" value="PFKA"/>
</dbReference>